<dbReference type="InterPro" id="IPR050121">
    <property type="entry name" value="Cytochrome_P450_monoxygenase"/>
</dbReference>
<dbReference type="GO" id="GO:0005506">
    <property type="term" value="F:iron ion binding"/>
    <property type="evidence" value="ECO:0007669"/>
    <property type="project" value="InterPro"/>
</dbReference>
<dbReference type="Proteomes" id="UP000092177">
    <property type="component" value="Chromosome 5"/>
</dbReference>
<evidence type="ECO:0000256" key="9">
    <source>
        <dbReference type="RuleBase" id="RU000461"/>
    </source>
</evidence>
<dbReference type="GO" id="GO:0020037">
    <property type="term" value="F:heme binding"/>
    <property type="evidence" value="ECO:0007669"/>
    <property type="project" value="InterPro"/>
</dbReference>
<comment type="cofactor">
    <cofactor evidence="1 8">
        <name>heme</name>
        <dbReference type="ChEBI" id="CHEBI:30413"/>
    </cofactor>
</comment>
<sequence>MASINFNSLPVVISGFTPATYCLVGLGSLVLWYIVSAVYAWYRLRNFPAPSFIASFSHLWLARTTYSGKQYWVHRELHRKYGPLVRIGPNEIMTDEPEIIKKISSARSSYHRDAWYITGRFNPYHDNMFSLQDTASHSKAKSRTAAAYGGRDVPAVEPGIDDQVNTLVELIRRKYATPATGTGQRQPLLDLGPLSCYFTMDVITRLAFGHEFGYLKEETDLYRFLGGVRDLWPRMSTCADVPWIRNFLFSPAFLKLMGPKSTDKNGFGALMGVAEHYVGKRFAPGAKKPQDMLESFIRHGLDKQECEVEGLFMIVAGTESTAGAICSALIHAITCPPVYYKLKEEIQLAISEGRASNPIQIEEAKKIPYLQAVIYEGIRMRTPLLGLFPKVVPKGGDEFLGKYVPPGTAICMNTSSLLRSTSLFGPDADVFRPERFMELDKAARTEMERSVELAFGYGQHMCVGKNVAFMELNKSIFELLRHFDFQLVSPAKPCDTLSYGVFLEENLLLRVKEN</sequence>
<evidence type="ECO:0000256" key="8">
    <source>
        <dbReference type="PIRSR" id="PIRSR602401-1"/>
    </source>
</evidence>
<dbReference type="InterPro" id="IPR036396">
    <property type="entry name" value="Cyt_P450_sf"/>
</dbReference>
<keyword evidence="12" id="KW-0489">Methyltransferase</keyword>
<keyword evidence="6 8" id="KW-0408">Iron</keyword>
<protein>
    <submittedName>
        <fullName evidence="11">Pisatin demethylase</fullName>
    </submittedName>
</protein>
<evidence type="ECO:0000313" key="14">
    <source>
        <dbReference type="Proteomes" id="UP000092177"/>
    </source>
</evidence>
<evidence type="ECO:0000256" key="10">
    <source>
        <dbReference type="SAM" id="Phobius"/>
    </source>
</evidence>
<evidence type="ECO:0000256" key="1">
    <source>
        <dbReference type="ARBA" id="ARBA00001971"/>
    </source>
</evidence>
<dbReference type="HOGENOM" id="CLU_001570_14_0_1"/>
<dbReference type="EMBL" id="LTAN01000005">
    <property type="protein sequence ID" value="OBR09539.1"/>
    <property type="molecule type" value="Genomic_DNA"/>
</dbReference>
<dbReference type="AlphaFoldDB" id="H1VBN0"/>
<evidence type="ECO:0000256" key="4">
    <source>
        <dbReference type="ARBA" id="ARBA00022723"/>
    </source>
</evidence>
<reference evidence="12" key="3">
    <citation type="submission" date="2016-02" db="EMBL/GenBank/DDBJ databases">
        <title>Resequencing and annotation of the Colletotrichum higginsianum genome.</title>
        <authorList>
            <person name="O'Connell R."/>
            <person name="Zambounis A."/>
            <person name="Thon M."/>
            <person name="Dallery J.-F."/>
        </authorList>
    </citation>
    <scope>NUCLEOTIDE SEQUENCE [LARGE SCALE GENOMIC DNA]</scope>
    <source>
        <strain evidence="12">IMI 349063</strain>
    </source>
</reference>
<dbReference type="RefSeq" id="XP_018158056.1">
    <property type="nucleotide sequence ID" value="XM_018303278.1"/>
</dbReference>
<dbReference type="InterPro" id="IPR017972">
    <property type="entry name" value="Cyt_P450_CS"/>
</dbReference>
<feature type="transmembrane region" description="Helical" evidence="10">
    <location>
        <begin position="21"/>
        <end position="42"/>
    </location>
</feature>
<evidence type="ECO:0000256" key="5">
    <source>
        <dbReference type="ARBA" id="ARBA00023002"/>
    </source>
</evidence>
<dbReference type="Proteomes" id="UP000007174">
    <property type="component" value="Unassembled WGS sequence"/>
</dbReference>
<keyword evidence="14" id="KW-1185">Reference proteome</keyword>
<dbReference type="CDD" id="cd11060">
    <property type="entry name" value="CYP57A1-like"/>
    <property type="match status" value="1"/>
</dbReference>
<evidence type="ECO:0000256" key="6">
    <source>
        <dbReference type="ARBA" id="ARBA00023004"/>
    </source>
</evidence>
<reference evidence="11" key="1">
    <citation type="submission" date="2011-12" db="EMBL/GenBank/DDBJ databases">
        <title>The genome sequence of Colletotrichum higginsianum IMI 34906.</title>
        <authorList>
            <person name="Ma L.-J."/>
            <person name="O'Connell R."/>
            <person name="van Themaat E.V.L."/>
            <person name="Stueber K."/>
            <person name="Young S.K."/>
            <person name="Zeng Q."/>
            <person name="Gargeya S."/>
            <person name="Fitzgerald M."/>
            <person name="Haas B."/>
            <person name="Abouelleil A."/>
            <person name="Alvarado L."/>
            <person name="Arachchi H.M."/>
            <person name="Berlin A."/>
            <person name="Chapman S.B."/>
            <person name="Gearin G."/>
            <person name="Goldberg J."/>
            <person name="Griggs A."/>
            <person name="Gujja S."/>
            <person name="Hansen M."/>
            <person name="Heiman D."/>
            <person name="Howarth C."/>
            <person name="Larimer J."/>
            <person name="Lui A."/>
            <person name="MacDonald P.J.P."/>
            <person name="McCowen C."/>
            <person name="Montmayeur A."/>
            <person name="Murphy C."/>
            <person name="Neiman D."/>
            <person name="Pearson M."/>
            <person name="Priest M."/>
            <person name="Roberts A."/>
            <person name="Saif S."/>
            <person name="Shea T."/>
            <person name="Sisk P."/>
            <person name="Stolte C."/>
            <person name="Sykes S."/>
            <person name="Wortman J."/>
            <person name="Nusbaum C."/>
            <person name="Birren B."/>
        </authorList>
    </citation>
    <scope>NUCLEOTIDE SEQUENCE [LARGE SCALE GENOMIC DNA]</scope>
    <source>
        <strain evidence="11">IMI 349063</strain>
    </source>
</reference>
<keyword evidence="10" id="KW-1133">Transmembrane helix</keyword>
<dbReference type="GO" id="GO:0032259">
    <property type="term" value="P:methylation"/>
    <property type="evidence" value="ECO:0007669"/>
    <property type="project" value="UniProtKB-KW"/>
</dbReference>
<accession>H1VBN0</accession>
<keyword evidence="12" id="KW-0808">Transferase</keyword>
<dbReference type="PANTHER" id="PTHR24305">
    <property type="entry name" value="CYTOCHROME P450"/>
    <property type="match status" value="1"/>
</dbReference>
<keyword evidence="10" id="KW-0472">Membrane</keyword>
<dbReference type="GeneID" id="28867385"/>
<dbReference type="GO" id="GO:0004497">
    <property type="term" value="F:monooxygenase activity"/>
    <property type="evidence" value="ECO:0007669"/>
    <property type="project" value="UniProtKB-KW"/>
</dbReference>
<evidence type="ECO:0000256" key="3">
    <source>
        <dbReference type="ARBA" id="ARBA00022617"/>
    </source>
</evidence>
<evidence type="ECO:0000256" key="7">
    <source>
        <dbReference type="ARBA" id="ARBA00023033"/>
    </source>
</evidence>
<dbReference type="SUPFAM" id="SSF48264">
    <property type="entry name" value="Cytochrome P450"/>
    <property type="match status" value="1"/>
</dbReference>
<dbReference type="GO" id="GO:0016705">
    <property type="term" value="F:oxidoreductase activity, acting on paired donors, with incorporation or reduction of molecular oxygen"/>
    <property type="evidence" value="ECO:0007669"/>
    <property type="project" value="InterPro"/>
</dbReference>
<evidence type="ECO:0000313" key="12">
    <source>
        <dbReference type="EMBL" id="OBR09539.1"/>
    </source>
</evidence>
<keyword evidence="3 8" id="KW-0349">Heme</keyword>
<gene>
    <name evidence="11" type="ORF">CH063_01737</name>
    <name evidence="12" type="ORF">CH63R_08304</name>
</gene>
<dbReference type="PRINTS" id="PR00385">
    <property type="entry name" value="P450"/>
</dbReference>
<dbReference type="Pfam" id="PF00067">
    <property type="entry name" value="p450"/>
    <property type="match status" value="1"/>
</dbReference>
<feature type="binding site" description="axial binding residue" evidence="8">
    <location>
        <position position="462"/>
    </location>
    <ligand>
        <name>heme</name>
        <dbReference type="ChEBI" id="CHEBI:30413"/>
    </ligand>
    <ligandPart>
        <name>Fe</name>
        <dbReference type="ChEBI" id="CHEBI:18248"/>
    </ligandPart>
</feature>
<dbReference type="PRINTS" id="PR00463">
    <property type="entry name" value="EP450I"/>
</dbReference>
<dbReference type="OrthoDB" id="3934656at2759"/>
<dbReference type="Gene3D" id="1.10.630.10">
    <property type="entry name" value="Cytochrome P450"/>
    <property type="match status" value="1"/>
</dbReference>
<evidence type="ECO:0000313" key="13">
    <source>
        <dbReference type="Proteomes" id="UP000007174"/>
    </source>
</evidence>
<proteinExistence type="inferred from homology"/>
<keyword evidence="10" id="KW-0812">Transmembrane</keyword>
<dbReference type="PROSITE" id="PS00086">
    <property type="entry name" value="CYTOCHROME_P450"/>
    <property type="match status" value="1"/>
</dbReference>
<dbReference type="PANTHER" id="PTHR24305:SF77">
    <property type="entry name" value="CYTOCHROME P450 MONOOXYGENASE"/>
    <property type="match status" value="1"/>
</dbReference>
<dbReference type="InterPro" id="IPR001128">
    <property type="entry name" value="Cyt_P450"/>
</dbReference>
<reference evidence="14" key="4">
    <citation type="journal article" date="2017" name="BMC Genomics">
        <title>Gapless genome assembly of Colletotrichum higginsianum reveals chromosome structure and association of transposable elements with secondary metabolite gene clusters.</title>
        <authorList>
            <person name="Dallery J.-F."/>
            <person name="Lapalu N."/>
            <person name="Zampounis A."/>
            <person name="Pigne S."/>
            <person name="Luyten I."/>
            <person name="Amselem J."/>
            <person name="Wittenberg A.H.J."/>
            <person name="Zhou S."/>
            <person name="de Queiroz M.V."/>
            <person name="Robin G.P."/>
            <person name="Auger A."/>
            <person name="Hainaut M."/>
            <person name="Henrissat B."/>
            <person name="Kim K.-T."/>
            <person name="Lee Y.-H."/>
            <person name="Lespinet O."/>
            <person name="Schwartz D.C."/>
            <person name="Thon M.R."/>
            <person name="O'Connell R.J."/>
        </authorList>
    </citation>
    <scope>NUCLEOTIDE SEQUENCE [LARGE SCALE GENOMIC DNA]</scope>
    <source>
        <strain evidence="14">IMI 349063</strain>
    </source>
</reference>
<name>H1VBN0_COLHI</name>
<dbReference type="VEuPathDB" id="FungiDB:CH63R_08304"/>
<evidence type="ECO:0000313" key="11">
    <source>
        <dbReference type="EMBL" id="CCF37633.1"/>
    </source>
</evidence>
<dbReference type="GO" id="GO:0008168">
    <property type="term" value="F:methyltransferase activity"/>
    <property type="evidence" value="ECO:0007669"/>
    <property type="project" value="UniProtKB-KW"/>
</dbReference>
<dbReference type="STRING" id="759273.H1VBN0"/>
<reference evidence="13" key="2">
    <citation type="journal article" date="2012" name="Nat. Genet.">
        <title>Lifestyle transitions in plant pathogenic Colletotrichum fungi deciphered by genome and transcriptome analyses.</title>
        <authorList>
            <person name="O'Connell R.J."/>
            <person name="Thon M.R."/>
            <person name="Hacquard S."/>
            <person name="Amyotte S.G."/>
            <person name="Kleemann J."/>
            <person name="Torres M.F."/>
            <person name="Damm U."/>
            <person name="Buiate E.A."/>
            <person name="Epstein L."/>
            <person name="Alkan N."/>
            <person name="Altmueller J."/>
            <person name="Alvarado-Balderrama L."/>
            <person name="Bauser C.A."/>
            <person name="Becker C."/>
            <person name="Birren B.W."/>
            <person name="Chen Z."/>
            <person name="Choi J."/>
            <person name="Crouch J.A."/>
            <person name="Duvick J.P."/>
            <person name="Farman M.A."/>
            <person name="Gan P."/>
            <person name="Heiman D."/>
            <person name="Henrissat B."/>
            <person name="Howard R.J."/>
            <person name="Kabbage M."/>
            <person name="Koch C."/>
            <person name="Kracher B."/>
            <person name="Kubo Y."/>
            <person name="Law A.D."/>
            <person name="Lebrun M.-H."/>
            <person name="Lee Y.-H."/>
            <person name="Miyara I."/>
            <person name="Moore N."/>
            <person name="Neumann U."/>
            <person name="Nordstroem K."/>
            <person name="Panaccione D.G."/>
            <person name="Panstruga R."/>
            <person name="Place M."/>
            <person name="Proctor R.H."/>
            <person name="Prusky D."/>
            <person name="Rech G."/>
            <person name="Reinhardt R."/>
            <person name="Rollins J.A."/>
            <person name="Rounsley S."/>
            <person name="Schardl C.L."/>
            <person name="Schwartz D.C."/>
            <person name="Shenoy N."/>
            <person name="Shirasu K."/>
            <person name="Sikhakolli U.R."/>
            <person name="Stueber K."/>
            <person name="Sukno S.A."/>
            <person name="Sweigard J.A."/>
            <person name="Takano Y."/>
            <person name="Takahara H."/>
            <person name="Trail F."/>
            <person name="van der Does H.C."/>
            <person name="Voll L.M."/>
            <person name="Will I."/>
            <person name="Young S."/>
            <person name="Zeng Q."/>
            <person name="Zhang J."/>
            <person name="Zhou S."/>
            <person name="Dickman M.B."/>
            <person name="Schulze-Lefert P."/>
            <person name="Ver Loren van Themaat E."/>
            <person name="Ma L.-J."/>
            <person name="Vaillancourt L.J."/>
        </authorList>
    </citation>
    <scope>NUCLEOTIDE SEQUENCE [LARGE SCALE GENOMIC DNA]</scope>
    <source>
        <strain evidence="13">IMI 349063</strain>
    </source>
</reference>
<dbReference type="eggNOG" id="KOG0156">
    <property type="taxonomic scope" value="Eukaryota"/>
</dbReference>
<keyword evidence="7 9" id="KW-0503">Monooxygenase</keyword>
<dbReference type="KEGG" id="chig:CH63R_08304"/>
<keyword evidence="5 9" id="KW-0560">Oxidoreductase</keyword>
<evidence type="ECO:0000256" key="2">
    <source>
        <dbReference type="ARBA" id="ARBA00010617"/>
    </source>
</evidence>
<comment type="similarity">
    <text evidence="2 9">Belongs to the cytochrome P450 family.</text>
</comment>
<organism evidence="11 13">
    <name type="scientific">Colletotrichum higginsianum (strain IMI 349063)</name>
    <name type="common">Crucifer anthracnose fungus</name>
    <dbReference type="NCBI Taxonomy" id="759273"/>
    <lineage>
        <taxon>Eukaryota</taxon>
        <taxon>Fungi</taxon>
        <taxon>Dikarya</taxon>
        <taxon>Ascomycota</taxon>
        <taxon>Pezizomycotina</taxon>
        <taxon>Sordariomycetes</taxon>
        <taxon>Hypocreomycetidae</taxon>
        <taxon>Glomerellales</taxon>
        <taxon>Glomerellaceae</taxon>
        <taxon>Colletotrichum</taxon>
        <taxon>Colletotrichum destructivum species complex</taxon>
    </lineage>
</organism>
<dbReference type="EMBL" id="CACQ02002557">
    <property type="protein sequence ID" value="CCF37633.1"/>
    <property type="molecule type" value="Genomic_DNA"/>
</dbReference>
<dbReference type="InterPro" id="IPR002401">
    <property type="entry name" value="Cyt_P450_E_grp-I"/>
</dbReference>
<keyword evidence="4 8" id="KW-0479">Metal-binding</keyword>